<reference evidence="2 3" key="1">
    <citation type="submission" date="2020-08" db="EMBL/GenBank/DDBJ databases">
        <title>A Genomic Blueprint of the Chicken Gut Microbiome.</title>
        <authorList>
            <person name="Gilroy R."/>
            <person name="Ravi A."/>
            <person name="Getino M."/>
            <person name="Pursley I."/>
            <person name="Horton D.L."/>
            <person name="Alikhan N.-F."/>
            <person name="Baker D."/>
            <person name="Gharbi K."/>
            <person name="Hall N."/>
            <person name="Watson M."/>
            <person name="Adriaenssens E.M."/>
            <person name="Foster-Nyarko E."/>
            <person name="Jarju S."/>
            <person name="Secka A."/>
            <person name="Antonio M."/>
            <person name="Oren A."/>
            <person name="Chaudhuri R."/>
            <person name="La Ragione R.M."/>
            <person name="Hildebrand F."/>
            <person name="Pallen M.J."/>
        </authorList>
    </citation>
    <scope>NUCLEOTIDE SEQUENCE [LARGE SCALE GENOMIC DNA]</scope>
    <source>
        <strain evidence="2 3">Sa1CVN1</strain>
    </source>
</reference>
<feature type="transmembrane region" description="Helical" evidence="1">
    <location>
        <begin position="180"/>
        <end position="201"/>
    </location>
</feature>
<accession>A0ABR8YAG4</accession>
<evidence type="ECO:0000313" key="3">
    <source>
        <dbReference type="Proteomes" id="UP000620874"/>
    </source>
</evidence>
<feature type="transmembrane region" description="Helical" evidence="1">
    <location>
        <begin position="265"/>
        <end position="282"/>
    </location>
</feature>
<feature type="transmembrane region" description="Helical" evidence="1">
    <location>
        <begin position="42"/>
        <end position="61"/>
    </location>
</feature>
<feature type="transmembrane region" description="Helical" evidence="1">
    <location>
        <begin position="213"/>
        <end position="231"/>
    </location>
</feature>
<feature type="transmembrane region" description="Helical" evidence="1">
    <location>
        <begin position="73"/>
        <end position="91"/>
    </location>
</feature>
<keyword evidence="1" id="KW-0472">Membrane</keyword>
<feature type="transmembrane region" description="Helical" evidence="1">
    <location>
        <begin position="18"/>
        <end position="36"/>
    </location>
</feature>
<sequence length="452" mass="50472">MINFFNLKSLTLGKSYALYRKAIWIYIFLLIFEGALRKWLLPSLATPLLLVRDPIAIWLTIIGMQRGWLENGYVKAMIIVATVSFILTLILGHHNLLVALFGWRIYVFHFPMIFVMGKVLTRNDLLKIGQFFLWISIPMTALIFIQFHSPESVWVNMGVGGEGTAGFSGALGYNRPPGTFSFTAGYVLFQAIVGCYLLYYLLMNGTLPKKYQFSKVILILLTACYLLSIPTSISRTHFFQTCVFLIFLFIAAIRENKLKNKFLKFIVITVVAGIILVSLGIGETSVDAFTERFNNASVTEGGLEGTLGDRYVGGFLDGLINFQIPILGYGIGLGTNVGAKLMGGNMYSFGFNGEVEWSRVIGECGMLLGLIIIGVRVLFSLNLLKISYRCLTQRYDLLPWMLSAGMILTVPQGQWAIPTNLGFCILFGGLTLAAINTSKKRRYNGDKFFLQK</sequence>
<feature type="transmembrane region" description="Helical" evidence="1">
    <location>
        <begin position="417"/>
        <end position="435"/>
    </location>
</feature>
<organism evidence="2 3">
    <name type="scientific">Phocaeicola intestinalis</name>
    <dbReference type="NCBI Taxonomy" id="2762212"/>
    <lineage>
        <taxon>Bacteria</taxon>
        <taxon>Pseudomonadati</taxon>
        <taxon>Bacteroidota</taxon>
        <taxon>Bacteroidia</taxon>
        <taxon>Bacteroidales</taxon>
        <taxon>Bacteroidaceae</taxon>
        <taxon>Phocaeicola</taxon>
    </lineage>
</organism>
<evidence type="ECO:0000313" key="2">
    <source>
        <dbReference type="EMBL" id="MBD8041212.1"/>
    </source>
</evidence>
<dbReference type="RefSeq" id="WP_191764586.1">
    <property type="nucleotide sequence ID" value="NZ_JACSPP010000043.1"/>
</dbReference>
<protein>
    <recommendedName>
        <fullName evidence="4">O-antigen ligase domain-containing protein</fullName>
    </recommendedName>
</protein>
<keyword evidence="3" id="KW-1185">Reference proteome</keyword>
<dbReference type="Proteomes" id="UP000620874">
    <property type="component" value="Unassembled WGS sequence"/>
</dbReference>
<evidence type="ECO:0000256" key="1">
    <source>
        <dbReference type="SAM" id="Phobius"/>
    </source>
</evidence>
<keyword evidence="1" id="KW-1133">Transmembrane helix</keyword>
<feature type="transmembrane region" description="Helical" evidence="1">
    <location>
        <begin position="360"/>
        <end position="383"/>
    </location>
</feature>
<proteinExistence type="predicted"/>
<name>A0ABR8YAG4_9BACT</name>
<gene>
    <name evidence="2" type="ORF">H9625_12350</name>
</gene>
<evidence type="ECO:0008006" key="4">
    <source>
        <dbReference type="Google" id="ProtNLM"/>
    </source>
</evidence>
<feature type="transmembrane region" description="Helical" evidence="1">
    <location>
        <begin position="128"/>
        <end position="147"/>
    </location>
</feature>
<feature type="transmembrane region" description="Helical" evidence="1">
    <location>
        <begin position="237"/>
        <end position="253"/>
    </location>
</feature>
<keyword evidence="1" id="KW-0812">Transmembrane</keyword>
<dbReference type="EMBL" id="JACSPP010000043">
    <property type="protein sequence ID" value="MBD8041212.1"/>
    <property type="molecule type" value="Genomic_DNA"/>
</dbReference>
<comment type="caution">
    <text evidence="2">The sequence shown here is derived from an EMBL/GenBank/DDBJ whole genome shotgun (WGS) entry which is preliminary data.</text>
</comment>